<accession>A0A3C1KBM4</accession>
<gene>
    <name evidence="2" type="ORF">DCP95_04790</name>
</gene>
<reference evidence="2 3" key="1">
    <citation type="journal article" date="2018" name="Nat. Biotechnol.">
        <title>A standardized bacterial taxonomy based on genome phylogeny substantially revises the tree of life.</title>
        <authorList>
            <person name="Parks D.H."/>
            <person name="Chuvochina M."/>
            <person name="Waite D.W."/>
            <person name="Rinke C."/>
            <person name="Skarshewski A."/>
            <person name="Chaumeil P.A."/>
            <person name="Hugenholtz P."/>
        </authorList>
    </citation>
    <scope>NUCLEOTIDE SEQUENCE [LARGE SCALE GENOMIC DNA]</scope>
    <source>
        <strain evidence="2">UBA9152</strain>
    </source>
</reference>
<comment type="caution">
    <text evidence="2">The sequence shown here is derived from an EMBL/GenBank/DDBJ whole genome shotgun (WGS) entry which is preliminary data.</text>
</comment>
<feature type="transmembrane region" description="Helical" evidence="1">
    <location>
        <begin position="112"/>
        <end position="134"/>
    </location>
</feature>
<sequence>ADTPATVEPVVAEPVAAEPVVVEPAAEPVFIEPAPVAETAASDSTPWYERPEVVAAAAAAPEPAYVPAAAYSAETTTLAEQPPTVAYAPSPIFVQAPEAPLPRGNRAAAGGIGLIAAVAFGVVLAVATLISGFVDRTVDFGNVGTAALALLPSWSFWLPIAAFFVAFWFLGAILNRARWGLWVIFGILVGVAAWAGVVLGALIDAPFWQLTARQTLTLAEANVLTPLSVVAFIAGRELTIWFAAWVAARGRRITALNEEAQAEYERTLEAGPQLVHQA</sequence>
<organism evidence="2 3">
    <name type="scientific">Microbacterium ginsengisoli</name>
    <dbReference type="NCBI Taxonomy" id="400772"/>
    <lineage>
        <taxon>Bacteria</taxon>
        <taxon>Bacillati</taxon>
        <taxon>Actinomycetota</taxon>
        <taxon>Actinomycetes</taxon>
        <taxon>Micrococcales</taxon>
        <taxon>Microbacteriaceae</taxon>
        <taxon>Microbacterium</taxon>
    </lineage>
</organism>
<evidence type="ECO:0000313" key="3">
    <source>
        <dbReference type="Proteomes" id="UP000257479"/>
    </source>
</evidence>
<dbReference type="EMBL" id="DMNG01000079">
    <property type="protein sequence ID" value="HAN23873.1"/>
    <property type="molecule type" value="Genomic_DNA"/>
</dbReference>
<feature type="transmembrane region" description="Helical" evidence="1">
    <location>
        <begin position="223"/>
        <end position="248"/>
    </location>
</feature>
<dbReference type="Proteomes" id="UP000257479">
    <property type="component" value="Unassembled WGS sequence"/>
</dbReference>
<keyword evidence="1" id="KW-1133">Transmembrane helix</keyword>
<dbReference type="AlphaFoldDB" id="A0A3C1KBM4"/>
<feature type="transmembrane region" description="Helical" evidence="1">
    <location>
        <begin position="154"/>
        <end position="174"/>
    </location>
</feature>
<protein>
    <submittedName>
        <fullName evidence="2">ABC transporter</fullName>
    </submittedName>
</protein>
<keyword evidence="1" id="KW-0812">Transmembrane</keyword>
<evidence type="ECO:0000313" key="2">
    <source>
        <dbReference type="EMBL" id="HAN23873.1"/>
    </source>
</evidence>
<feature type="non-terminal residue" evidence="2">
    <location>
        <position position="1"/>
    </location>
</feature>
<feature type="transmembrane region" description="Helical" evidence="1">
    <location>
        <begin position="181"/>
        <end position="203"/>
    </location>
</feature>
<proteinExistence type="predicted"/>
<name>A0A3C1KBM4_9MICO</name>
<keyword evidence="1" id="KW-0472">Membrane</keyword>
<evidence type="ECO:0000256" key="1">
    <source>
        <dbReference type="SAM" id="Phobius"/>
    </source>
</evidence>